<proteinExistence type="predicted"/>
<protein>
    <submittedName>
        <fullName evidence="2">Uncharacterized protein</fullName>
    </submittedName>
</protein>
<feature type="region of interest" description="Disordered" evidence="1">
    <location>
        <begin position="277"/>
        <end position="314"/>
    </location>
</feature>
<evidence type="ECO:0000313" key="3">
    <source>
        <dbReference type="Proteomes" id="UP001412239"/>
    </source>
</evidence>
<name>A0A292PVK7_9PEZI</name>
<dbReference type="Proteomes" id="UP001412239">
    <property type="component" value="Unassembled WGS sequence"/>
</dbReference>
<gene>
    <name evidence="2" type="ORF">GSTUAT00005364001</name>
</gene>
<reference evidence="2" key="1">
    <citation type="submission" date="2015-10" db="EMBL/GenBank/DDBJ databases">
        <authorList>
            <person name="Regsiter A."/>
            <person name="william w."/>
        </authorList>
    </citation>
    <scope>NUCLEOTIDE SEQUENCE</scope>
    <source>
        <strain evidence="2">Montdore</strain>
    </source>
</reference>
<feature type="compositionally biased region" description="Polar residues" evidence="1">
    <location>
        <begin position="356"/>
        <end position="367"/>
    </location>
</feature>
<dbReference type="AlphaFoldDB" id="A0A292PVK7"/>
<feature type="region of interest" description="Disordered" evidence="1">
    <location>
        <begin position="327"/>
        <end position="407"/>
    </location>
</feature>
<organism evidence="2 3">
    <name type="scientific">Tuber aestivum</name>
    <name type="common">summer truffle</name>
    <dbReference type="NCBI Taxonomy" id="59557"/>
    <lineage>
        <taxon>Eukaryota</taxon>
        <taxon>Fungi</taxon>
        <taxon>Dikarya</taxon>
        <taxon>Ascomycota</taxon>
        <taxon>Pezizomycotina</taxon>
        <taxon>Pezizomycetes</taxon>
        <taxon>Pezizales</taxon>
        <taxon>Tuberaceae</taxon>
        <taxon>Tuber</taxon>
    </lineage>
</organism>
<accession>A0A292PVK7</accession>
<feature type="compositionally biased region" description="Low complexity" evidence="1">
    <location>
        <begin position="327"/>
        <end position="339"/>
    </location>
</feature>
<dbReference type="EMBL" id="LN891045">
    <property type="protein sequence ID" value="CUS10500.1"/>
    <property type="molecule type" value="Genomic_DNA"/>
</dbReference>
<feature type="compositionally biased region" description="Basic and acidic residues" evidence="1">
    <location>
        <begin position="292"/>
        <end position="314"/>
    </location>
</feature>
<evidence type="ECO:0000313" key="2">
    <source>
        <dbReference type="EMBL" id="CUS10500.1"/>
    </source>
</evidence>
<evidence type="ECO:0000256" key="1">
    <source>
        <dbReference type="SAM" id="MobiDB-lite"/>
    </source>
</evidence>
<feature type="region of interest" description="Disordered" evidence="1">
    <location>
        <begin position="183"/>
        <end position="265"/>
    </location>
</feature>
<feature type="compositionally biased region" description="Gly residues" evidence="1">
    <location>
        <begin position="213"/>
        <end position="222"/>
    </location>
</feature>
<keyword evidence="3" id="KW-1185">Reference proteome</keyword>
<sequence>MRTDPRIRQSLNRISTSLENASDNARTGCFTFAKSCLDPCLASLSNCLPQQRPHNTHHHRRGGRSEYPFGFYDYDDYSDEETSRRGGGFLAWGNDELDRLLAGSGAGDGGGGGSGGSGGYRGAGGGMYYGSSASTSAVGALSGKRKCNLPNESDPTVIPTTSMFGFLARFASFRGRGLRYKPSAANLQEHPQRNTGLTAVEEESGRDRSISPGIGGGRGEAGGGRRRSATNSSGESAGESLRSRGDLWPSEDDDDAIPIGDDFLGNTTDDNLVVVCSRDEESPSPPPPPDGDALRLEEQTAREHGELEIGGKQEAVRKLAIQRGLAASPDPASAPLPSSGSVSKTVSLRSALMTDAPQSPVSMRLSTPSPPPFPPEPLRREKVDSASTPSLSPQPPPAGAGLAKEGTSKAVKEFVGVGEVGGV</sequence>